<evidence type="ECO:0000313" key="2">
    <source>
        <dbReference type="EMBL" id="GBP90662.1"/>
    </source>
</evidence>
<proteinExistence type="predicted"/>
<evidence type="ECO:0000313" key="3">
    <source>
        <dbReference type="Proteomes" id="UP000299102"/>
    </source>
</evidence>
<dbReference type="EMBL" id="BGZK01002102">
    <property type="protein sequence ID" value="GBP90662.1"/>
    <property type="molecule type" value="Genomic_DNA"/>
</dbReference>
<organism evidence="2 3">
    <name type="scientific">Eumeta variegata</name>
    <name type="common">Bagworm moth</name>
    <name type="synonym">Eumeta japonica</name>
    <dbReference type="NCBI Taxonomy" id="151549"/>
    <lineage>
        <taxon>Eukaryota</taxon>
        <taxon>Metazoa</taxon>
        <taxon>Ecdysozoa</taxon>
        <taxon>Arthropoda</taxon>
        <taxon>Hexapoda</taxon>
        <taxon>Insecta</taxon>
        <taxon>Pterygota</taxon>
        <taxon>Neoptera</taxon>
        <taxon>Endopterygota</taxon>
        <taxon>Lepidoptera</taxon>
        <taxon>Glossata</taxon>
        <taxon>Ditrysia</taxon>
        <taxon>Tineoidea</taxon>
        <taxon>Psychidae</taxon>
        <taxon>Oiketicinae</taxon>
        <taxon>Eumeta</taxon>
    </lineage>
</organism>
<feature type="compositionally biased region" description="Basic residues" evidence="1">
    <location>
        <begin position="16"/>
        <end position="25"/>
    </location>
</feature>
<feature type="region of interest" description="Disordered" evidence="1">
    <location>
        <begin position="1"/>
        <end position="36"/>
    </location>
</feature>
<gene>
    <name evidence="2" type="ORF">EVAR_51384_1</name>
</gene>
<sequence>MSIQVASAVVQPPGHRSARGTRARGPHAAASTSIGKSTCLKVSGCQEEVRARVGRAHNGVALFVSRPRLLVGREAGGGGTEVSLKVKRRRTGIANPARKHRRHV</sequence>
<evidence type="ECO:0000256" key="1">
    <source>
        <dbReference type="SAM" id="MobiDB-lite"/>
    </source>
</evidence>
<keyword evidence="3" id="KW-1185">Reference proteome</keyword>
<dbReference type="AlphaFoldDB" id="A0A4C1ZTB3"/>
<protein>
    <submittedName>
        <fullName evidence="2">Uncharacterized protein</fullName>
    </submittedName>
</protein>
<name>A0A4C1ZTB3_EUMVA</name>
<reference evidence="2 3" key="1">
    <citation type="journal article" date="2019" name="Commun. Biol.">
        <title>The bagworm genome reveals a unique fibroin gene that provides high tensile strength.</title>
        <authorList>
            <person name="Kono N."/>
            <person name="Nakamura H."/>
            <person name="Ohtoshi R."/>
            <person name="Tomita M."/>
            <person name="Numata K."/>
            <person name="Arakawa K."/>
        </authorList>
    </citation>
    <scope>NUCLEOTIDE SEQUENCE [LARGE SCALE GENOMIC DNA]</scope>
</reference>
<accession>A0A4C1ZTB3</accession>
<dbReference type="Proteomes" id="UP000299102">
    <property type="component" value="Unassembled WGS sequence"/>
</dbReference>
<comment type="caution">
    <text evidence="2">The sequence shown here is derived from an EMBL/GenBank/DDBJ whole genome shotgun (WGS) entry which is preliminary data.</text>
</comment>